<accession>A0ABT5YN84</accession>
<protein>
    <submittedName>
        <fullName evidence="1">Uncharacterized protein</fullName>
    </submittedName>
</protein>
<sequence>MTATALGCLTRKELCAAFERVNPSTVLTVQNSYNWMSGRAAPRNFSLFEDWAQVLGLPEGPHFIMSSSLPDFAAALSQRFALPASALEPLGLSGRGRREAMQTPASWRNASLLQGSFLVLSAAWSPLARGQLLLGAIRFEPCKEGLSAVYSEQLLGRCVRFSGEGAEDGRSGQLVLQCDANAGTYFMSFHLPTLPGNLSGGIFAGNAIYDPQAQPTAGVLLFLRNHGQDHDDLEAKLGYVPLEPSELARCLTWVGYGEDPDLAAECALMTLLTEREAAPVLSVRQEAVAEAAALLDQRRLLMSKAVS</sequence>
<proteinExistence type="predicted"/>
<organism evidence="1 2">
    <name type="scientific">Aquibaculum arenosum</name>
    <dbReference type="NCBI Taxonomy" id="3032591"/>
    <lineage>
        <taxon>Bacteria</taxon>
        <taxon>Pseudomonadati</taxon>
        <taxon>Pseudomonadota</taxon>
        <taxon>Alphaproteobacteria</taxon>
        <taxon>Rhodospirillales</taxon>
        <taxon>Rhodovibrionaceae</taxon>
        <taxon>Aquibaculum</taxon>
    </lineage>
</organism>
<keyword evidence="2" id="KW-1185">Reference proteome</keyword>
<evidence type="ECO:0000313" key="1">
    <source>
        <dbReference type="EMBL" id="MDF2096436.1"/>
    </source>
</evidence>
<reference evidence="1 2" key="1">
    <citation type="submission" date="2023-03" db="EMBL/GenBank/DDBJ databases">
        <title>Fodinicurvata sp. CAU 1616 isolated from sea sendiment.</title>
        <authorList>
            <person name="Kim W."/>
        </authorList>
    </citation>
    <scope>NUCLEOTIDE SEQUENCE [LARGE SCALE GENOMIC DNA]</scope>
    <source>
        <strain evidence="1 2">CAU 1616</strain>
    </source>
</reference>
<gene>
    <name evidence="1" type="ORF">P2G67_10655</name>
</gene>
<comment type="caution">
    <text evidence="1">The sequence shown here is derived from an EMBL/GenBank/DDBJ whole genome shotgun (WGS) entry which is preliminary data.</text>
</comment>
<dbReference type="RefSeq" id="WP_275822868.1">
    <property type="nucleotide sequence ID" value="NZ_JARHUD010000006.1"/>
</dbReference>
<dbReference type="EMBL" id="JARHUD010000006">
    <property type="protein sequence ID" value="MDF2096436.1"/>
    <property type="molecule type" value="Genomic_DNA"/>
</dbReference>
<evidence type="ECO:0000313" key="2">
    <source>
        <dbReference type="Proteomes" id="UP001215503"/>
    </source>
</evidence>
<name>A0ABT5YN84_9PROT</name>
<dbReference type="Proteomes" id="UP001215503">
    <property type="component" value="Unassembled WGS sequence"/>
</dbReference>